<dbReference type="CDD" id="cd05403">
    <property type="entry name" value="NT_KNTase_like"/>
    <property type="match status" value="1"/>
</dbReference>
<organism evidence="11 12">
    <name type="scientific">Lujinxingia vulgaris</name>
    <dbReference type="NCBI Taxonomy" id="2600176"/>
    <lineage>
        <taxon>Bacteria</taxon>
        <taxon>Deltaproteobacteria</taxon>
        <taxon>Bradymonadales</taxon>
        <taxon>Lujinxingiaceae</taxon>
        <taxon>Lujinxingia</taxon>
    </lineage>
</organism>
<dbReference type="GO" id="GO:0016779">
    <property type="term" value="F:nucleotidyltransferase activity"/>
    <property type="evidence" value="ECO:0007669"/>
    <property type="project" value="UniProtKB-KW"/>
</dbReference>
<dbReference type="GO" id="GO:0005524">
    <property type="term" value="F:ATP binding"/>
    <property type="evidence" value="ECO:0007669"/>
    <property type="project" value="UniProtKB-KW"/>
</dbReference>
<keyword evidence="5" id="KW-0479">Metal-binding</keyword>
<keyword evidence="2" id="KW-1277">Toxin-antitoxin system</keyword>
<dbReference type="Gene3D" id="3.30.460.10">
    <property type="entry name" value="Beta Polymerase, domain 2"/>
    <property type="match status" value="1"/>
</dbReference>
<evidence type="ECO:0000256" key="9">
    <source>
        <dbReference type="ARBA" id="ARBA00038276"/>
    </source>
</evidence>
<dbReference type="RefSeq" id="WP_146981089.1">
    <property type="nucleotide sequence ID" value="NZ_VOSM01000004.1"/>
</dbReference>
<evidence type="ECO:0000256" key="4">
    <source>
        <dbReference type="ARBA" id="ARBA00022695"/>
    </source>
</evidence>
<keyword evidence="6" id="KW-0547">Nucleotide-binding</keyword>
<evidence type="ECO:0000256" key="6">
    <source>
        <dbReference type="ARBA" id="ARBA00022741"/>
    </source>
</evidence>
<gene>
    <name evidence="11" type="ORF">FRC98_09545</name>
</gene>
<sequence length="111" mass="12232">MKPAQTRHDVLDRLATNWSAIHARGVDRLGLFGSFARDDAHAHSDVDLLVYFRPDEKTYANLFELSERLKALLGRKVELVTPESVSGELLARILEEVTDIAGPPGTTSATC</sequence>
<evidence type="ECO:0000256" key="1">
    <source>
        <dbReference type="ARBA" id="ARBA00001946"/>
    </source>
</evidence>
<dbReference type="InterPro" id="IPR002934">
    <property type="entry name" value="Polymerase_NTP_transf_dom"/>
</dbReference>
<keyword evidence="4" id="KW-0548">Nucleotidyltransferase</keyword>
<dbReference type="Pfam" id="PF01909">
    <property type="entry name" value="NTP_transf_2"/>
    <property type="match status" value="1"/>
</dbReference>
<feature type="domain" description="Polymerase nucleotidyl transferase" evidence="10">
    <location>
        <begin position="19"/>
        <end position="96"/>
    </location>
</feature>
<evidence type="ECO:0000313" key="11">
    <source>
        <dbReference type="EMBL" id="TXD36975.1"/>
    </source>
</evidence>
<comment type="cofactor">
    <cofactor evidence="1">
        <name>Mg(2+)</name>
        <dbReference type="ChEBI" id="CHEBI:18420"/>
    </cofactor>
</comment>
<evidence type="ECO:0000256" key="7">
    <source>
        <dbReference type="ARBA" id="ARBA00022840"/>
    </source>
</evidence>
<dbReference type="PANTHER" id="PTHR33571">
    <property type="entry name" value="SSL8005 PROTEIN"/>
    <property type="match status" value="1"/>
</dbReference>
<evidence type="ECO:0000313" key="12">
    <source>
        <dbReference type="Proteomes" id="UP000321412"/>
    </source>
</evidence>
<dbReference type="AlphaFoldDB" id="A0A5C6XHJ5"/>
<comment type="caution">
    <text evidence="11">The sequence shown here is derived from an EMBL/GenBank/DDBJ whole genome shotgun (WGS) entry which is preliminary data.</text>
</comment>
<accession>A0A5C6XHJ5</accession>
<evidence type="ECO:0000259" key="10">
    <source>
        <dbReference type="Pfam" id="PF01909"/>
    </source>
</evidence>
<keyword evidence="7" id="KW-0067">ATP-binding</keyword>
<dbReference type="InterPro" id="IPR052038">
    <property type="entry name" value="Type-VII_TA_antitoxin"/>
</dbReference>
<proteinExistence type="inferred from homology"/>
<comment type="similarity">
    <text evidence="9">Belongs to the MntA antitoxin family.</text>
</comment>
<evidence type="ECO:0000256" key="5">
    <source>
        <dbReference type="ARBA" id="ARBA00022723"/>
    </source>
</evidence>
<dbReference type="Proteomes" id="UP000321412">
    <property type="component" value="Unassembled WGS sequence"/>
</dbReference>
<keyword evidence="12" id="KW-1185">Reference proteome</keyword>
<reference evidence="11 12" key="1">
    <citation type="submission" date="2019-08" db="EMBL/GenBank/DDBJ databases">
        <title>Bradymonadales sp. TMQ4.</title>
        <authorList>
            <person name="Liang Q."/>
        </authorList>
    </citation>
    <scope>NUCLEOTIDE SEQUENCE [LARGE SCALE GENOMIC DNA]</scope>
    <source>
        <strain evidence="11 12">TMQ4</strain>
    </source>
</reference>
<dbReference type="PANTHER" id="PTHR33571:SF12">
    <property type="entry name" value="BSL3053 PROTEIN"/>
    <property type="match status" value="1"/>
</dbReference>
<dbReference type="EMBL" id="VOSM01000004">
    <property type="protein sequence ID" value="TXD36975.1"/>
    <property type="molecule type" value="Genomic_DNA"/>
</dbReference>
<dbReference type="GO" id="GO:0046872">
    <property type="term" value="F:metal ion binding"/>
    <property type="evidence" value="ECO:0007669"/>
    <property type="project" value="UniProtKB-KW"/>
</dbReference>
<evidence type="ECO:0000256" key="2">
    <source>
        <dbReference type="ARBA" id="ARBA00022649"/>
    </source>
</evidence>
<dbReference type="InterPro" id="IPR043519">
    <property type="entry name" value="NT_sf"/>
</dbReference>
<evidence type="ECO:0000256" key="8">
    <source>
        <dbReference type="ARBA" id="ARBA00022842"/>
    </source>
</evidence>
<keyword evidence="8" id="KW-0460">Magnesium</keyword>
<name>A0A5C6XHJ5_9DELT</name>
<protein>
    <submittedName>
        <fullName evidence="11">Nucleotidyltransferase family protein</fullName>
    </submittedName>
</protein>
<evidence type="ECO:0000256" key="3">
    <source>
        <dbReference type="ARBA" id="ARBA00022679"/>
    </source>
</evidence>
<dbReference type="OrthoDB" id="5422227at2"/>
<keyword evidence="3 11" id="KW-0808">Transferase</keyword>
<dbReference type="SUPFAM" id="SSF81301">
    <property type="entry name" value="Nucleotidyltransferase"/>
    <property type="match status" value="1"/>
</dbReference>